<proteinExistence type="predicted"/>
<dbReference type="GO" id="GO:0005634">
    <property type="term" value="C:nucleus"/>
    <property type="evidence" value="ECO:0007669"/>
    <property type="project" value="UniProtKB-SubCell"/>
</dbReference>
<name>A0AAN6IQK3_EXODE</name>
<dbReference type="InterPro" id="IPR051059">
    <property type="entry name" value="VerF-like"/>
</dbReference>
<feature type="region of interest" description="Disordered" evidence="8">
    <location>
        <begin position="62"/>
        <end position="104"/>
    </location>
</feature>
<evidence type="ECO:0000313" key="11">
    <source>
        <dbReference type="Proteomes" id="UP001161757"/>
    </source>
</evidence>
<sequence>MAGYAGLYICPICSKSYKRPEHLRRHQVSHGVERPHRCQICGSTFQRSDVLKRHLKTCDAFSEDPAEQPLEPSPKRPARRKSPSPQQPLLGFPEPSEPNIQYLTSSDPNVLRADSRSPPFANIAGWISGGLSNHAFDDPSENWQDFLNWTSGTQRLEVTVEGLGAKEESLQFLANFTSNTGLAASFDCGTLEHRWRVADVFAKSGTASTSAMEAAVGSGTPVPDINEGSHAHAAVHHWLSDPLSLKSHEIVTLVKEVVMRKSQNSCVGLTWSPSVQQACVQFFSPGNMRRCLYFYWAIWHPNVNIVHKPTFDPLSSKPQLVAAMVVIGACVSPERSDLEEARHWFNCVEEMVFSDDDLCNDGPSPVCRDTGEVQWRHGKLRALQAAYMVCLYQNWEGSSSNKRRIRRHRYSAVVATARDIGISNARHPDYQQQTLCDFPWSRFALREELIRVFMWIFLLDTAFVIFNNLPPRMVIREMRMSTAMPEACFQAMTAEECFSDIQQGEQNTLDLVSVFEILYQPNIDSALILKLSNLGPLNLFAMASAFHSIIFHFQNTFSCQGSLEAIKHAQQAWKTVWNGYMSHFSQEPRHSPTTATMADLVPDDMWKRAGFTRYASEYWLLGKYMVDRLSKPAKKVFGAATDPDNQVQSPISAPELVSPLLSQYDETSMQQVNMLISEFRNVNI</sequence>
<evidence type="ECO:0000256" key="7">
    <source>
        <dbReference type="PROSITE-ProRule" id="PRU00042"/>
    </source>
</evidence>
<dbReference type="InterPro" id="IPR013087">
    <property type="entry name" value="Znf_C2H2_type"/>
</dbReference>
<comment type="caution">
    <text evidence="10">The sequence shown here is derived from an EMBL/GenBank/DDBJ whole genome shotgun (WGS) entry which is preliminary data.</text>
</comment>
<keyword evidence="4 7" id="KW-0863">Zinc-finger</keyword>
<evidence type="ECO:0000313" key="10">
    <source>
        <dbReference type="EMBL" id="KAJ8986773.1"/>
    </source>
</evidence>
<protein>
    <recommendedName>
        <fullName evidence="9">C2H2-type domain-containing protein</fullName>
    </recommendedName>
</protein>
<dbReference type="Gene3D" id="3.30.160.60">
    <property type="entry name" value="Classic Zinc Finger"/>
    <property type="match status" value="2"/>
</dbReference>
<accession>A0AAN6IQK3</accession>
<dbReference type="FunFam" id="3.30.160.60:FF:000446">
    <property type="entry name" value="Zinc finger protein"/>
    <property type="match status" value="1"/>
</dbReference>
<evidence type="ECO:0000256" key="2">
    <source>
        <dbReference type="ARBA" id="ARBA00022723"/>
    </source>
</evidence>
<dbReference type="EMBL" id="JAJGCB010000031">
    <property type="protein sequence ID" value="KAJ8986773.1"/>
    <property type="molecule type" value="Genomic_DNA"/>
</dbReference>
<evidence type="ECO:0000256" key="4">
    <source>
        <dbReference type="ARBA" id="ARBA00022771"/>
    </source>
</evidence>
<dbReference type="GO" id="GO:0008270">
    <property type="term" value="F:zinc ion binding"/>
    <property type="evidence" value="ECO:0007669"/>
    <property type="project" value="UniProtKB-KW"/>
</dbReference>
<keyword evidence="5" id="KW-0862">Zinc</keyword>
<reference evidence="10" key="1">
    <citation type="submission" date="2023-01" db="EMBL/GenBank/DDBJ databases">
        <title>Exophiala dermititidis isolated from Cystic Fibrosis Patient.</title>
        <authorList>
            <person name="Kurbessoian T."/>
            <person name="Crocker A."/>
            <person name="Murante D."/>
            <person name="Hogan D.A."/>
            <person name="Stajich J.E."/>
        </authorList>
    </citation>
    <scope>NUCLEOTIDE SEQUENCE</scope>
    <source>
        <strain evidence="10">Ex8</strain>
    </source>
</reference>
<keyword evidence="6" id="KW-0539">Nucleus</keyword>
<dbReference type="SMART" id="SM00355">
    <property type="entry name" value="ZnF_C2H2"/>
    <property type="match status" value="2"/>
</dbReference>
<dbReference type="CDD" id="cd12148">
    <property type="entry name" value="fungal_TF_MHR"/>
    <property type="match status" value="1"/>
</dbReference>
<evidence type="ECO:0000259" key="9">
    <source>
        <dbReference type="PROSITE" id="PS50157"/>
    </source>
</evidence>
<dbReference type="GO" id="GO:0000785">
    <property type="term" value="C:chromatin"/>
    <property type="evidence" value="ECO:0007669"/>
    <property type="project" value="TreeGrafter"/>
</dbReference>
<dbReference type="SUPFAM" id="SSF57667">
    <property type="entry name" value="beta-beta-alpha zinc fingers"/>
    <property type="match status" value="1"/>
</dbReference>
<evidence type="ECO:0000256" key="3">
    <source>
        <dbReference type="ARBA" id="ARBA00022737"/>
    </source>
</evidence>
<dbReference type="GO" id="GO:0000981">
    <property type="term" value="F:DNA-binding transcription factor activity, RNA polymerase II-specific"/>
    <property type="evidence" value="ECO:0007669"/>
    <property type="project" value="InterPro"/>
</dbReference>
<evidence type="ECO:0000256" key="1">
    <source>
        <dbReference type="ARBA" id="ARBA00004123"/>
    </source>
</evidence>
<organism evidence="10 11">
    <name type="scientific">Exophiala dermatitidis</name>
    <name type="common">Black yeast-like fungus</name>
    <name type="synonym">Wangiella dermatitidis</name>
    <dbReference type="NCBI Taxonomy" id="5970"/>
    <lineage>
        <taxon>Eukaryota</taxon>
        <taxon>Fungi</taxon>
        <taxon>Dikarya</taxon>
        <taxon>Ascomycota</taxon>
        <taxon>Pezizomycotina</taxon>
        <taxon>Eurotiomycetes</taxon>
        <taxon>Chaetothyriomycetidae</taxon>
        <taxon>Chaetothyriales</taxon>
        <taxon>Herpotrichiellaceae</taxon>
        <taxon>Exophiala</taxon>
    </lineage>
</organism>
<dbReference type="PROSITE" id="PS00028">
    <property type="entry name" value="ZINC_FINGER_C2H2_1"/>
    <property type="match status" value="1"/>
</dbReference>
<dbReference type="PROSITE" id="PS50157">
    <property type="entry name" value="ZINC_FINGER_C2H2_2"/>
    <property type="match status" value="2"/>
</dbReference>
<dbReference type="Pfam" id="PF00096">
    <property type="entry name" value="zf-C2H2"/>
    <property type="match status" value="1"/>
</dbReference>
<dbReference type="Proteomes" id="UP001161757">
    <property type="component" value="Unassembled WGS sequence"/>
</dbReference>
<evidence type="ECO:0000256" key="5">
    <source>
        <dbReference type="ARBA" id="ARBA00022833"/>
    </source>
</evidence>
<keyword evidence="3" id="KW-0677">Repeat</keyword>
<feature type="domain" description="C2H2-type" evidence="9">
    <location>
        <begin position="36"/>
        <end position="65"/>
    </location>
</feature>
<dbReference type="PANTHER" id="PTHR40626">
    <property type="entry name" value="MIP31509P"/>
    <property type="match status" value="1"/>
</dbReference>
<feature type="domain" description="C2H2-type" evidence="9">
    <location>
        <begin position="8"/>
        <end position="35"/>
    </location>
</feature>
<comment type="subcellular location">
    <subcellularLocation>
        <location evidence="1">Nucleus</location>
    </subcellularLocation>
</comment>
<dbReference type="GO" id="GO:0006351">
    <property type="term" value="P:DNA-templated transcription"/>
    <property type="evidence" value="ECO:0007669"/>
    <property type="project" value="InterPro"/>
</dbReference>
<gene>
    <name evidence="10" type="ORF">HRR80_009078</name>
</gene>
<keyword evidence="2" id="KW-0479">Metal-binding</keyword>
<evidence type="ECO:0000256" key="6">
    <source>
        <dbReference type="ARBA" id="ARBA00023242"/>
    </source>
</evidence>
<dbReference type="AlphaFoldDB" id="A0AAN6IQK3"/>
<evidence type="ECO:0000256" key="8">
    <source>
        <dbReference type="SAM" id="MobiDB-lite"/>
    </source>
</evidence>
<dbReference type="InterPro" id="IPR036236">
    <property type="entry name" value="Znf_C2H2_sf"/>
</dbReference>
<dbReference type="Pfam" id="PF04082">
    <property type="entry name" value="Fungal_trans"/>
    <property type="match status" value="1"/>
</dbReference>
<dbReference type="PANTHER" id="PTHR40626:SF3">
    <property type="entry name" value="TRANSCRIPTION FACTOR WITH C2H2 AND ZN(2)-CYS(6) DNA BINDING DOMAIN (EUROFUNG)-RELATED"/>
    <property type="match status" value="1"/>
</dbReference>
<dbReference type="InterPro" id="IPR007219">
    <property type="entry name" value="XnlR_reg_dom"/>
</dbReference>
<dbReference type="GO" id="GO:0000978">
    <property type="term" value="F:RNA polymerase II cis-regulatory region sequence-specific DNA binding"/>
    <property type="evidence" value="ECO:0007669"/>
    <property type="project" value="InterPro"/>
</dbReference>